<keyword evidence="8" id="KW-1185">Reference proteome</keyword>
<dbReference type="Pfam" id="PF00059">
    <property type="entry name" value="Lectin_C"/>
    <property type="match status" value="1"/>
</dbReference>
<feature type="coiled-coil region" evidence="3">
    <location>
        <begin position="65"/>
        <end position="99"/>
    </location>
</feature>
<feature type="transmembrane region" description="Helical" evidence="5">
    <location>
        <begin position="34"/>
        <end position="53"/>
    </location>
</feature>
<evidence type="ECO:0000256" key="2">
    <source>
        <dbReference type="ARBA" id="ARBA00023157"/>
    </source>
</evidence>
<dbReference type="InterPro" id="IPR018378">
    <property type="entry name" value="C-type_lectin_CS"/>
</dbReference>
<dbReference type="Gene3D" id="3.10.100.10">
    <property type="entry name" value="Mannose-Binding Protein A, subunit A"/>
    <property type="match status" value="1"/>
</dbReference>
<dbReference type="GeneTree" id="ENSGT01020000230338"/>
<reference evidence="7" key="2">
    <citation type="submission" date="2025-09" db="UniProtKB">
        <authorList>
            <consortium name="Ensembl"/>
        </authorList>
    </citation>
    <scope>IDENTIFICATION</scope>
</reference>
<dbReference type="SMART" id="SM00034">
    <property type="entry name" value="CLECT"/>
    <property type="match status" value="1"/>
</dbReference>
<evidence type="ECO:0000256" key="4">
    <source>
        <dbReference type="SAM" id="MobiDB-lite"/>
    </source>
</evidence>
<dbReference type="PROSITE" id="PS50041">
    <property type="entry name" value="C_TYPE_LECTIN_2"/>
    <property type="match status" value="1"/>
</dbReference>
<dbReference type="InterPro" id="IPR016187">
    <property type="entry name" value="CTDL_fold"/>
</dbReference>
<dbReference type="AlphaFoldDB" id="A0A8C9YR34"/>
<evidence type="ECO:0000313" key="8">
    <source>
        <dbReference type="Proteomes" id="UP000694568"/>
    </source>
</evidence>
<evidence type="ECO:0000256" key="3">
    <source>
        <dbReference type="SAM" id="Coils"/>
    </source>
</evidence>
<proteinExistence type="predicted"/>
<keyword evidence="3" id="KW-0175">Coiled coil</keyword>
<dbReference type="InterPro" id="IPR050111">
    <property type="entry name" value="C-type_lectin/snaclec_domain"/>
</dbReference>
<evidence type="ECO:0000256" key="1">
    <source>
        <dbReference type="ARBA" id="ARBA00022734"/>
    </source>
</evidence>
<dbReference type="SUPFAM" id="SSF56436">
    <property type="entry name" value="C-type lectin-like"/>
    <property type="match status" value="1"/>
</dbReference>
<keyword evidence="5" id="KW-1133">Transmembrane helix</keyword>
<dbReference type="InterPro" id="IPR016186">
    <property type="entry name" value="C-type_lectin-like/link_sf"/>
</dbReference>
<gene>
    <name evidence="7" type="primary">LOC116040110</name>
</gene>
<dbReference type="GO" id="GO:0030246">
    <property type="term" value="F:carbohydrate binding"/>
    <property type="evidence" value="ECO:0007669"/>
    <property type="project" value="UniProtKB-KW"/>
</dbReference>
<name>A0A8C9YR34_SANLU</name>
<dbReference type="PANTHER" id="PTHR22803">
    <property type="entry name" value="MANNOSE, PHOSPHOLIPASE, LECTIN RECEPTOR RELATED"/>
    <property type="match status" value="1"/>
</dbReference>
<feature type="region of interest" description="Disordered" evidence="4">
    <location>
        <begin position="1"/>
        <end position="24"/>
    </location>
</feature>
<dbReference type="InterPro" id="IPR001304">
    <property type="entry name" value="C-type_lectin-like"/>
</dbReference>
<accession>A0A8C9YR34</accession>
<evidence type="ECO:0000259" key="6">
    <source>
        <dbReference type="PROSITE" id="PS50041"/>
    </source>
</evidence>
<sequence length="220" mass="25673">MQQMEVSDYGNESPRPKQKGSGDANQTERRLCQVLLLSFGLLCVIQAILNVSLRLTLYSTHSDCNATHFSSQDQLTNKIKNLEEERDRLRTNLETAQERWEYFNGSFYYISSIEKTWQESRDDCLQKGADLVIINSQEEQDFTTKFDKRLWIGLTDSETEGTWKWVDGTPLTKSYWGSGEPNDENSENCVEIRYYDSKNSWNDVSCSFLLNWICERKDRP</sequence>
<keyword evidence="1" id="KW-0430">Lectin</keyword>
<keyword evidence="5" id="KW-0472">Membrane</keyword>
<dbReference type="Proteomes" id="UP000694568">
    <property type="component" value="Unplaced"/>
</dbReference>
<dbReference type="CDD" id="cd03590">
    <property type="entry name" value="CLECT_DC-SIGN_like"/>
    <property type="match status" value="1"/>
</dbReference>
<organism evidence="7 8">
    <name type="scientific">Sander lucioperca</name>
    <name type="common">Pike-perch</name>
    <name type="synonym">Perca lucioperca</name>
    <dbReference type="NCBI Taxonomy" id="283035"/>
    <lineage>
        <taxon>Eukaryota</taxon>
        <taxon>Metazoa</taxon>
        <taxon>Chordata</taxon>
        <taxon>Craniata</taxon>
        <taxon>Vertebrata</taxon>
        <taxon>Euteleostomi</taxon>
        <taxon>Actinopterygii</taxon>
        <taxon>Neopterygii</taxon>
        <taxon>Teleostei</taxon>
        <taxon>Neoteleostei</taxon>
        <taxon>Acanthomorphata</taxon>
        <taxon>Eupercaria</taxon>
        <taxon>Perciformes</taxon>
        <taxon>Percoidei</taxon>
        <taxon>Percidae</taxon>
        <taxon>Luciopercinae</taxon>
        <taxon>Sander</taxon>
    </lineage>
</organism>
<evidence type="ECO:0000256" key="5">
    <source>
        <dbReference type="SAM" id="Phobius"/>
    </source>
</evidence>
<dbReference type="Ensembl" id="ENSSLUT00000029347.1">
    <property type="protein sequence ID" value="ENSSLUP00000028427.1"/>
    <property type="gene ID" value="ENSSLUG00000012827.1"/>
</dbReference>
<dbReference type="InterPro" id="IPR033989">
    <property type="entry name" value="CD209-like_CTLD"/>
</dbReference>
<keyword evidence="2" id="KW-1015">Disulfide bond</keyword>
<feature type="domain" description="C-type lectin" evidence="6">
    <location>
        <begin position="103"/>
        <end position="215"/>
    </location>
</feature>
<protein>
    <recommendedName>
        <fullName evidence="6">C-type lectin domain-containing protein</fullName>
    </recommendedName>
</protein>
<evidence type="ECO:0000313" key="7">
    <source>
        <dbReference type="Ensembl" id="ENSSLUP00000028427.1"/>
    </source>
</evidence>
<reference evidence="7" key="1">
    <citation type="submission" date="2025-08" db="UniProtKB">
        <authorList>
            <consortium name="Ensembl"/>
        </authorList>
    </citation>
    <scope>IDENTIFICATION</scope>
</reference>
<dbReference type="PROSITE" id="PS00615">
    <property type="entry name" value="C_TYPE_LECTIN_1"/>
    <property type="match status" value="1"/>
</dbReference>
<keyword evidence="5" id="KW-0812">Transmembrane</keyword>